<evidence type="ECO:0000313" key="1">
    <source>
        <dbReference type="EMBL" id="MVB11758.1"/>
    </source>
</evidence>
<keyword evidence="2" id="KW-1185">Reference proteome</keyword>
<gene>
    <name evidence="1" type="ORF">CAFE_24830</name>
</gene>
<evidence type="ECO:0000313" key="2">
    <source>
        <dbReference type="Proteomes" id="UP000469440"/>
    </source>
</evidence>
<sequence>MDKGELIDVDAINQINQVTEGMIQSPQCDIVDIFPEQIPKSTTWYGDVEQYFLKTEFQDYLRKCFRIILKFICYYPYTVIQSEFPQQVPGTDQYRNTEKTYQRISIDEMESLLFDTIGKNGCFSIYFREISILIVIESESFSTVVYGLDQSSEISNLLSDLVHNEGLFLRHCFRQF</sequence>
<name>A0A6N8I1G6_9FIRM</name>
<dbReference type="OrthoDB" id="1821208at2"/>
<reference evidence="1 2" key="1">
    <citation type="submission" date="2019-09" db="EMBL/GenBank/DDBJ databases">
        <title>Genome sequence of Clostridium sp. EA1.</title>
        <authorList>
            <person name="Poehlein A."/>
            <person name="Bengelsdorf F.R."/>
            <person name="Daniel R."/>
        </authorList>
    </citation>
    <scope>NUCLEOTIDE SEQUENCE [LARGE SCALE GENOMIC DNA]</scope>
    <source>
        <strain evidence="1 2">EA1</strain>
    </source>
</reference>
<dbReference type="Proteomes" id="UP000469440">
    <property type="component" value="Unassembled WGS sequence"/>
</dbReference>
<dbReference type="RefSeq" id="WP_128743088.1">
    <property type="nucleotide sequence ID" value="NZ_VWXL01000073.1"/>
</dbReference>
<dbReference type="EMBL" id="VWXL01000073">
    <property type="protein sequence ID" value="MVB11758.1"/>
    <property type="molecule type" value="Genomic_DNA"/>
</dbReference>
<dbReference type="AlphaFoldDB" id="A0A6N8I1G6"/>
<accession>A0A6N8I1G6</accession>
<proteinExistence type="predicted"/>
<organism evidence="1 2">
    <name type="scientific">Caproicibacter fermentans</name>
    <dbReference type="NCBI Taxonomy" id="2576756"/>
    <lineage>
        <taxon>Bacteria</taxon>
        <taxon>Bacillati</taxon>
        <taxon>Bacillota</taxon>
        <taxon>Clostridia</taxon>
        <taxon>Eubacteriales</taxon>
        <taxon>Acutalibacteraceae</taxon>
        <taxon>Caproicibacter</taxon>
    </lineage>
</organism>
<protein>
    <submittedName>
        <fullName evidence="1">Uncharacterized protein</fullName>
    </submittedName>
</protein>
<comment type="caution">
    <text evidence="1">The sequence shown here is derived from an EMBL/GenBank/DDBJ whole genome shotgun (WGS) entry which is preliminary data.</text>
</comment>